<dbReference type="GO" id="GO:0005506">
    <property type="term" value="F:iron ion binding"/>
    <property type="evidence" value="ECO:0007669"/>
    <property type="project" value="InterPro"/>
</dbReference>
<evidence type="ECO:0000256" key="3">
    <source>
        <dbReference type="ARBA" id="ARBA00022723"/>
    </source>
</evidence>
<dbReference type="InterPro" id="IPR001128">
    <property type="entry name" value="Cyt_P450"/>
</dbReference>
<dbReference type="PRINTS" id="PR00385">
    <property type="entry name" value="P450"/>
</dbReference>
<dbReference type="GO" id="GO:0016705">
    <property type="term" value="F:oxidoreductase activity, acting on paired donors, with incorporation or reduction of molecular oxygen"/>
    <property type="evidence" value="ECO:0007669"/>
    <property type="project" value="InterPro"/>
</dbReference>
<dbReference type="CDD" id="cd11030">
    <property type="entry name" value="CYP105-like"/>
    <property type="match status" value="1"/>
</dbReference>
<evidence type="ECO:0000313" key="9">
    <source>
        <dbReference type="Proteomes" id="UP000199623"/>
    </source>
</evidence>
<dbReference type="STRING" id="200378.SAMN05216553_101249"/>
<dbReference type="Proteomes" id="UP000199623">
    <property type="component" value="Unassembled WGS sequence"/>
</dbReference>
<keyword evidence="3 7" id="KW-0479">Metal-binding</keyword>
<evidence type="ECO:0000256" key="1">
    <source>
        <dbReference type="ARBA" id="ARBA00010617"/>
    </source>
</evidence>
<comment type="similarity">
    <text evidence="1 7">Belongs to the cytochrome P450 family.</text>
</comment>
<dbReference type="PANTHER" id="PTHR46696">
    <property type="entry name" value="P450, PUTATIVE (EUROFUNG)-RELATED"/>
    <property type="match status" value="1"/>
</dbReference>
<dbReference type="InterPro" id="IPR002397">
    <property type="entry name" value="Cyt_P450_B"/>
</dbReference>
<dbReference type="EMBL" id="FNCC01000001">
    <property type="protein sequence ID" value="SDF35877.1"/>
    <property type="molecule type" value="Genomic_DNA"/>
</dbReference>
<dbReference type="PRINTS" id="PR00359">
    <property type="entry name" value="BP450"/>
</dbReference>
<evidence type="ECO:0000256" key="5">
    <source>
        <dbReference type="ARBA" id="ARBA00023004"/>
    </source>
</evidence>
<dbReference type="PANTHER" id="PTHR46696:SF1">
    <property type="entry name" value="CYTOCHROME P450 YJIB-RELATED"/>
    <property type="match status" value="1"/>
</dbReference>
<evidence type="ECO:0000313" key="8">
    <source>
        <dbReference type="EMBL" id="SDF35877.1"/>
    </source>
</evidence>
<keyword evidence="4 7" id="KW-0560">Oxidoreductase</keyword>
<evidence type="ECO:0000256" key="6">
    <source>
        <dbReference type="ARBA" id="ARBA00023033"/>
    </source>
</evidence>
<dbReference type="SUPFAM" id="SSF48264">
    <property type="entry name" value="Cytochrome P450"/>
    <property type="match status" value="1"/>
</dbReference>
<evidence type="ECO:0000256" key="2">
    <source>
        <dbReference type="ARBA" id="ARBA00022617"/>
    </source>
</evidence>
<gene>
    <name evidence="8" type="ORF">SAMN05216553_101249</name>
</gene>
<keyword evidence="6 7" id="KW-0503">Monooxygenase</keyword>
<reference evidence="9" key="1">
    <citation type="submission" date="2016-10" db="EMBL/GenBank/DDBJ databases">
        <authorList>
            <person name="Varghese N."/>
            <person name="Submissions S."/>
        </authorList>
    </citation>
    <scope>NUCLEOTIDE SEQUENCE [LARGE SCALE GENOMIC DNA]</scope>
    <source>
        <strain evidence="9">CGMCC 4.3506</strain>
    </source>
</reference>
<dbReference type="Pfam" id="PF00067">
    <property type="entry name" value="p450"/>
    <property type="match status" value="1"/>
</dbReference>
<dbReference type="InterPro" id="IPR017972">
    <property type="entry name" value="Cyt_P450_CS"/>
</dbReference>
<dbReference type="FunFam" id="1.10.630.10:FF:000018">
    <property type="entry name" value="Cytochrome P450 monooxygenase"/>
    <property type="match status" value="1"/>
</dbReference>
<keyword evidence="2 7" id="KW-0349">Heme</keyword>
<dbReference type="PROSITE" id="PS00086">
    <property type="entry name" value="CYTOCHROME_P450"/>
    <property type="match status" value="1"/>
</dbReference>
<keyword evidence="9" id="KW-1185">Reference proteome</keyword>
<dbReference type="GO" id="GO:0004497">
    <property type="term" value="F:monooxygenase activity"/>
    <property type="evidence" value="ECO:0007669"/>
    <property type="project" value="UniProtKB-KW"/>
</dbReference>
<dbReference type="AlphaFoldDB" id="A0A1G7KFA7"/>
<proteinExistence type="inferred from homology"/>
<organism evidence="8 9">
    <name type="scientific">Lentzea fradiae</name>
    <dbReference type="NCBI Taxonomy" id="200378"/>
    <lineage>
        <taxon>Bacteria</taxon>
        <taxon>Bacillati</taxon>
        <taxon>Actinomycetota</taxon>
        <taxon>Actinomycetes</taxon>
        <taxon>Pseudonocardiales</taxon>
        <taxon>Pseudonocardiaceae</taxon>
        <taxon>Lentzea</taxon>
    </lineage>
</organism>
<evidence type="ECO:0000256" key="7">
    <source>
        <dbReference type="RuleBase" id="RU000461"/>
    </source>
</evidence>
<dbReference type="InterPro" id="IPR036396">
    <property type="entry name" value="Cyt_P450_sf"/>
</dbReference>
<accession>A0A1G7KFA7</accession>
<sequence>MSMEVRDLFAALPTERDGFGPSAALTAAREQTRVTPLGGTANPAAWLVSRYEDVKTVLSNADLFGNEEAAPKFPGANGQEEVMAGSFLSYDPPKHTRLRRMLGGVFTHRRVQDLRPRVAEIVDAHLDAMARTGPPADLVADFALPVPSLVICELLGVPWEEREEFQDRSARMLNGDLGKEEQDRATLELYQYLGGLVVRTRAKPGDDVLGMLVTVHGDELSDAELTGMALLLLVAGHETTANMLSLGTVGLLTHPDQLTLLRQDPAAAVEELLRWLSVVSTSLVRTAARDTEIAGTTVHKGDLVVVSLTAANRDPRHFGDPDVLDMTRERKPHLAFGHGIHHCLGAPLARLEMQIAFPALFDRFPALALAQPAHEIQYRPKSAVFGPLALAVEW</sequence>
<name>A0A1G7KFA7_9PSEU</name>
<protein>
    <submittedName>
        <fullName evidence="8">Cytochrome P450</fullName>
    </submittedName>
</protein>
<dbReference type="GO" id="GO:0020037">
    <property type="term" value="F:heme binding"/>
    <property type="evidence" value="ECO:0007669"/>
    <property type="project" value="InterPro"/>
</dbReference>
<keyword evidence="5 7" id="KW-0408">Iron</keyword>
<dbReference type="Gene3D" id="1.10.630.10">
    <property type="entry name" value="Cytochrome P450"/>
    <property type="match status" value="1"/>
</dbReference>
<evidence type="ECO:0000256" key="4">
    <source>
        <dbReference type="ARBA" id="ARBA00023002"/>
    </source>
</evidence>